<protein>
    <submittedName>
        <fullName evidence="3">Transcription initiation protein</fullName>
    </submittedName>
</protein>
<dbReference type="SUPFAM" id="SSF54909">
    <property type="entry name" value="Dimeric alpha+beta barrel"/>
    <property type="match status" value="1"/>
</dbReference>
<accession>A0A917WND7</accession>
<comment type="caution">
    <text evidence="3">The sequence shown here is derived from an EMBL/GenBank/DDBJ whole genome shotgun (WGS) entry which is preliminary data.</text>
</comment>
<proteinExistence type="inferred from homology"/>
<dbReference type="Pfam" id="PF03795">
    <property type="entry name" value="YCII"/>
    <property type="match status" value="1"/>
</dbReference>
<comment type="similarity">
    <text evidence="1">Belongs to the YciI family.</text>
</comment>
<keyword evidence="4" id="KW-1185">Reference proteome</keyword>
<reference evidence="3" key="1">
    <citation type="journal article" date="2014" name="Int. J. Syst. Evol. Microbiol.">
        <title>Complete genome sequence of Corynebacterium casei LMG S-19264T (=DSM 44701T), isolated from a smear-ripened cheese.</title>
        <authorList>
            <consortium name="US DOE Joint Genome Institute (JGI-PGF)"/>
            <person name="Walter F."/>
            <person name="Albersmeier A."/>
            <person name="Kalinowski J."/>
            <person name="Ruckert C."/>
        </authorList>
    </citation>
    <scope>NUCLEOTIDE SEQUENCE</scope>
    <source>
        <strain evidence="3">CGMCC 4.7308</strain>
    </source>
</reference>
<dbReference type="InterPro" id="IPR005545">
    <property type="entry name" value="YCII"/>
</dbReference>
<evidence type="ECO:0000256" key="1">
    <source>
        <dbReference type="ARBA" id="ARBA00007689"/>
    </source>
</evidence>
<dbReference type="EMBL" id="BMNA01000017">
    <property type="protein sequence ID" value="GGM17111.1"/>
    <property type="molecule type" value="Genomic_DNA"/>
</dbReference>
<dbReference type="InterPro" id="IPR011008">
    <property type="entry name" value="Dimeric_a/b-barrel"/>
</dbReference>
<gene>
    <name evidence="3" type="ORF">GCM10011594_41470</name>
</gene>
<dbReference type="Proteomes" id="UP000655208">
    <property type="component" value="Unassembled WGS sequence"/>
</dbReference>
<organism evidence="3 4">
    <name type="scientific">Nakamurella endophytica</name>
    <dbReference type="NCBI Taxonomy" id="1748367"/>
    <lineage>
        <taxon>Bacteria</taxon>
        <taxon>Bacillati</taxon>
        <taxon>Actinomycetota</taxon>
        <taxon>Actinomycetes</taxon>
        <taxon>Nakamurellales</taxon>
        <taxon>Nakamurellaceae</taxon>
        <taxon>Nakamurella</taxon>
    </lineage>
</organism>
<evidence type="ECO:0000313" key="4">
    <source>
        <dbReference type="Proteomes" id="UP000655208"/>
    </source>
</evidence>
<sequence length="119" mass="13245">MKYMVMMFGSAGAMMAERDPGWIRDMVTFLRSFDRELREAGELVDAQGLADPDRAEVVRRTDTGIVVTDGPYAESKEGLVGYWVLDVADRERLLDLAGRVVQWSGAVELRPVLDGPPEV</sequence>
<reference evidence="3" key="2">
    <citation type="submission" date="2020-09" db="EMBL/GenBank/DDBJ databases">
        <authorList>
            <person name="Sun Q."/>
            <person name="Zhou Y."/>
        </authorList>
    </citation>
    <scope>NUCLEOTIDE SEQUENCE</scope>
    <source>
        <strain evidence="3">CGMCC 4.7308</strain>
    </source>
</reference>
<feature type="domain" description="YCII-related" evidence="2">
    <location>
        <begin position="34"/>
        <end position="113"/>
    </location>
</feature>
<evidence type="ECO:0000259" key="2">
    <source>
        <dbReference type="Pfam" id="PF03795"/>
    </source>
</evidence>
<name>A0A917WND7_9ACTN</name>
<dbReference type="PANTHER" id="PTHR35174:SF3">
    <property type="entry name" value="BLL7171 PROTEIN"/>
    <property type="match status" value="1"/>
</dbReference>
<dbReference type="PANTHER" id="PTHR35174">
    <property type="entry name" value="BLL7171 PROTEIN-RELATED"/>
    <property type="match status" value="1"/>
</dbReference>
<evidence type="ECO:0000313" key="3">
    <source>
        <dbReference type="EMBL" id="GGM17111.1"/>
    </source>
</evidence>
<dbReference type="AlphaFoldDB" id="A0A917WND7"/>
<dbReference type="Gene3D" id="3.30.70.1060">
    <property type="entry name" value="Dimeric alpha+beta barrel"/>
    <property type="match status" value="1"/>
</dbReference>